<keyword evidence="1" id="KW-0472">Membrane</keyword>
<evidence type="ECO:0008006" key="4">
    <source>
        <dbReference type="Google" id="ProtNLM"/>
    </source>
</evidence>
<proteinExistence type="predicted"/>
<dbReference type="RefSeq" id="WP_311796512.1">
    <property type="nucleotide sequence ID" value="NZ_JARQAI010000002.1"/>
</dbReference>
<name>A0AAE4HY40_9ENTE</name>
<evidence type="ECO:0000313" key="3">
    <source>
        <dbReference type="Proteomes" id="UP001180842"/>
    </source>
</evidence>
<reference evidence="2" key="1">
    <citation type="submission" date="2023-03" db="EMBL/GenBank/DDBJ databases">
        <authorList>
            <person name="Shen W."/>
            <person name="Cai J."/>
        </authorList>
    </citation>
    <scope>NUCLEOTIDE SEQUENCE</scope>
    <source>
        <strain evidence="2">P69-2</strain>
    </source>
</reference>
<organism evidence="2 3">
    <name type="scientific">Enterococcus pseudoavium</name>
    <dbReference type="NCBI Taxonomy" id="44007"/>
    <lineage>
        <taxon>Bacteria</taxon>
        <taxon>Bacillati</taxon>
        <taxon>Bacillota</taxon>
        <taxon>Bacilli</taxon>
        <taxon>Lactobacillales</taxon>
        <taxon>Enterococcaceae</taxon>
        <taxon>Enterococcus</taxon>
    </lineage>
</organism>
<comment type="caution">
    <text evidence="2">The sequence shown here is derived from an EMBL/GenBank/DDBJ whole genome shotgun (WGS) entry which is preliminary data.</text>
</comment>
<dbReference type="EMBL" id="JARQAI010000002">
    <property type="protein sequence ID" value="MDT2735984.1"/>
    <property type="molecule type" value="Genomic_DNA"/>
</dbReference>
<dbReference type="Proteomes" id="UP001180842">
    <property type="component" value="Unassembled WGS sequence"/>
</dbReference>
<sequence>MKNKECMNCGSTKFHQVENGWKCDYCGTLYLTPKKDTVPKPSIPPPDPKKKSTRLVLGIVFASFFFSIVLLTYFNSVDKTSYKPIKPVPNSSLKKAFQAIGHKISMIL</sequence>
<protein>
    <recommendedName>
        <fullName evidence="4">TFIIB-type zinc ribbon-containing protein</fullName>
    </recommendedName>
</protein>
<dbReference type="AlphaFoldDB" id="A0AAE4HY40"/>
<evidence type="ECO:0000313" key="2">
    <source>
        <dbReference type="EMBL" id="MDT2735984.1"/>
    </source>
</evidence>
<keyword evidence="1" id="KW-0812">Transmembrane</keyword>
<keyword evidence="1" id="KW-1133">Transmembrane helix</keyword>
<feature type="transmembrane region" description="Helical" evidence="1">
    <location>
        <begin position="55"/>
        <end position="74"/>
    </location>
</feature>
<evidence type="ECO:0000256" key="1">
    <source>
        <dbReference type="SAM" id="Phobius"/>
    </source>
</evidence>
<gene>
    <name evidence="2" type="ORF">P7H00_02395</name>
</gene>
<accession>A0AAE4HY40</accession>